<protein>
    <recommendedName>
        <fullName evidence="4">YARHG domain-containing protein</fullName>
    </recommendedName>
</protein>
<name>A0A1W6MIW8_9FLAO</name>
<dbReference type="STRING" id="331648.BST97_05810"/>
<evidence type="ECO:0000313" key="3">
    <source>
        <dbReference type="Proteomes" id="UP000193431"/>
    </source>
</evidence>
<keyword evidence="3" id="KW-1185">Reference proteome</keyword>
<gene>
    <name evidence="2" type="ORF">BST97_05810</name>
</gene>
<feature type="signal peptide" evidence="1">
    <location>
        <begin position="1"/>
        <end position="26"/>
    </location>
</feature>
<evidence type="ECO:0000313" key="2">
    <source>
        <dbReference type="EMBL" id="ARN77540.1"/>
    </source>
</evidence>
<evidence type="ECO:0008006" key="4">
    <source>
        <dbReference type="Google" id="ProtNLM"/>
    </source>
</evidence>
<reference evidence="2 3" key="1">
    <citation type="submission" date="2016-11" db="EMBL/GenBank/DDBJ databases">
        <title>Trade-off between light-utilization and light-protection in marine flavobacteria.</title>
        <authorList>
            <person name="Kumagai Y."/>
        </authorList>
    </citation>
    <scope>NUCLEOTIDE SEQUENCE [LARGE SCALE GENOMIC DNA]</scope>
    <source>
        <strain evidence="2 3">JCM 13191</strain>
    </source>
</reference>
<dbReference type="RefSeq" id="WP_085766342.1">
    <property type="nucleotide sequence ID" value="NZ_CP019344.1"/>
</dbReference>
<dbReference type="EMBL" id="CP019344">
    <property type="protein sequence ID" value="ARN77540.1"/>
    <property type="molecule type" value="Genomic_DNA"/>
</dbReference>
<evidence type="ECO:0000256" key="1">
    <source>
        <dbReference type="SAM" id="SignalP"/>
    </source>
</evidence>
<dbReference type="OrthoDB" id="1446025at2"/>
<dbReference type="Proteomes" id="UP000193431">
    <property type="component" value="Chromosome"/>
</dbReference>
<sequence length="332" mass="38370">MNKKVLTLVLSFAFAKAIFLSGPLVAQIPADLQHIGLPAITQEDAPSNNEVYRVQTATYKADSTGYEPAMLEVLNYNEDGLKFQDYRQIFGSYASETFDEFFYTGKRLDSIVRKTSAGGFDALIRFEHDTQGRIIKETATGHYTNYTTTFEYEDDLLVEAVLTPKKGDKIMAFFYYGGIDNRLISVTEETYAPDGKMTKLYTVYYHEGKPFARLTKDRPLIHVLDFTGFYKIRSSKSGYETVKILRKAVEISQDELFRVRRELAKDEIMIEQYSTSTDARTNDWTKRHKTFKNFGKLDDRFIFRKLYYPDSTTSGSTEFDILFQRRVPKIKK</sequence>
<organism evidence="2 3">
    <name type="scientific">Nonlabens spongiae</name>
    <dbReference type="NCBI Taxonomy" id="331648"/>
    <lineage>
        <taxon>Bacteria</taxon>
        <taxon>Pseudomonadati</taxon>
        <taxon>Bacteroidota</taxon>
        <taxon>Flavobacteriia</taxon>
        <taxon>Flavobacteriales</taxon>
        <taxon>Flavobacteriaceae</taxon>
        <taxon>Nonlabens</taxon>
    </lineage>
</organism>
<keyword evidence="1" id="KW-0732">Signal</keyword>
<feature type="chain" id="PRO_5010865461" description="YARHG domain-containing protein" evidence="1">
    <location>
        <begin position="27"/>
        <end position="332"/>
    </location>
</feature>
<dbReference type="AlphaFoldDB" id="A0A1W6MIW8"/>
<proteinExistence type="predicted"/>
<accession>A0A1W6MIW8</accession>